<keyword evidence="5" id="KW-0732">Signal</keyword>
<dbReference type="Pfam" id="PF04616">
    <property type="entry name" value="Glyco_hydro_43"/>
    <property type="match status" value="1"/>
</dbReference>
<dbReference type="STRING" id="394193.SAMN04489732_115157"/>
<feature type="chain" id="PRO_5039141696" evidence="5">
    <location>
        <begin position="22"/>
        <end position="414"/>
    </location>
</feature>
<comment type="similarity">
    <text evidence="1 4">Belongs to the glycosyl hydrolase 43 family.</text>
</comment>
<dbReference type="RefSeq" id="WP_091622957.1">
    <property type="nucleotide sequence ID" value="NZ_FOEF01000015.1"/>
</dbReference>
<dbReference type="InterPro" id="IPR006710">
    <property type="entry name" value="Glyco_hydro_43"/>
</dbReference>
<dbReference type="OrthoDB" id="9801455at2"/>
<evidence type="ECO:0000313" key="7">
    <source>
        <dbReference type="Proteomes" id="UP000198582"/>
    </source>
</evidence>
<evidence type="ECO:0000256" key="1">
    <source>
        <dbReference type="ARBA" id="ARBA00009865"/>
    </source>
</evidence>
<dbReference type="EMBL" id="FOEF01000015">
    <property type="protein sequence ID" value="SEP51132.1"/>
    <property type="molecule type" value="Genomic_DNA"/>
</dbReference>
<gene>
    <name evidence="6" type="ORF">SAMN04489732_115157</name>
</gene>
<dbReference type="Gene3D" id="2.115.10.20">
    <property type="entry name" value="Glycosyl hydrolase domain, family 43"/>
    <property type="match status" value="1"/>
</dbReference>
<evidence type="ECO:0000256" key="4">
    <source>
        <dbReference type="RuleBase" id="RU361187"/>
    </source>
</evidence>
<dbReference type="AlphaFoldDB" id="A0A1H8YGD2"/>
<organism evidence="6 7">
    <name type="scientific">Amycolatopsis saalfeldensis</name>
    <dbReference type="NCBI Taxonomy" id="394193"/>
    <lineage>
        <taxon>Bacteria</taxon>
        <taxon>Bacillati</taxon>
        <taxon>Actinomycetota</taxon>
        <taxon>Actinomycetes</taxon>
        <taxon>Pseudonocardiales</taxon>
        <taxon>Pseudonocardiaceae</taxon>
        <taxon>Amycolatopsis</taxon>
    </lineage>
</organism>
<dbReference type="GO" id="GO:0005975">
    <property type="term" value="P:carbohydrate metabolic process"/>
    <property type="evidence" value="ECO:0007669"/>
    <property type="project" value="InterPro"/>
</dbReference>
<dbReference type="InterPro" id="IPR023296">
    <property type="entry name" value="Glyco_hydro_beta-prop_sf"/>
</dbReference>
<feature type="signal peptide" evidence="5">
    <location>
        <begin position="1"/>
        <end position="21"/>
    </location>
</feature>
<evidence type="ECO:0000313" key="6">
    <source>
        <dbReference type="EMBL" id="SEP51132.1"/>
    </source>
</evidence>
<keyword evidence="2 4" id="KW-0378">Hydrolase</keyword>
<evidence type="ECO:0000256" key="3">
    <source>
        <dbReference type="ARBA" id="ARBA00023295"/>
    </source>
</evidence>
<accession>A0A1H8YGD2</accession>
<evidence type="ECO:0000256" key="2">
    <source>
        <dbReference type="ARBA" id="ARBA00022801"/>
    </source>
</evidence>
<reference evidence="7" key="1">
    <citation type="submission" date="2016-10" db="EMBL/GenBank/DDBJ databases">
        <authorList>
            <person name="Varghese N."/>
            <person name="Submissions S."/>
        </authorList>
    </citation>
    <scope>NUCLEOTIDE SEQUENCE [LARGE SCALE GENOMIC DNA]</scope>
    <source>
        <strain evidence="7">DSM 44993</strain>
    </source>
</reference>
<sequence>MRRTLWRIALTAVTTVGLTTACSTTPTESAPAGPAQLIQPMTKVTTQPRQGYYSDPYPIRVAKPGTLPQSFSGTTSELLSCAGTPTKGCFQATPMTVSIGPSLTAQLAGSTLRNRINNNVFQDDSGAWQLAVTYYVANPRYPQAKAWTAVVHARPAQASGTAVPTDWVADSLVAGDFTKPTKANYDGKYFQDNGKLYLVYSERLTDNPARDGIVAQPMATAAIPAPGKPTVLLAPGDFRSELFFGLDQPATFKLIETGNITQVNGKYVMAYSTGEYDDPGYKIGLAWSDTFLPAAGAGYRKLTMPDPTGVWGTPNHAEVRYLLQSQESKWPNYIAKTVVAPGVPAVIQDNGRWYLTFAGYQPADAVVDPKTGHFPPSSRRPYFAPLAVRIPPNATVEQTSEADLANWLTISAAS</sequence>
<dbReference type="GO" id="GO:0004553">
    <property type="term" value="F:hydrolase activity, hydrolyzing O-glycosyl compounds"/>
    <property type="evidence" value="ECO:0007669"/>
    <property type="project" value="InterPro"/>
</dbReference>
<dbReference type="PROSITE" id="PS51257">
    <property type="entry name" value="PROKAR_LIPOPROTEIN"/>
    <property type="match status" value="1"/>
</dbReference>
<keyword evidence="3 4" id="KW-0326">Glycosidase</keyword>
<proteinExistence type="inferred from homology"/>
<name>A0A1H8YGD2_9PSEU</name>
<evidence type="ECO:0000256" key="5">
    <source>
        <dbReference type="SAM" id="SignalP"/>
    </source>
</evidence>
<protein>
    <submittedName>
        <fullName evidence="6">Glycosyl hydrolases family 43</fullName>
    </submittedName>
</protein>
<dbReference type="SUPFAM" id="SSF75005">
    <property type="entry name" value="Arabinanase/levansucrase/invertase"/>
    <property type="match status" value="1"/>
</dbReference>
<keyword evidence="7" id="KW-1185">Reference proteome</keyword>
<dbReference type="Proteomes" id="UP000198582">
    <property type="component" value="Unassembled WGS sequence"/>
</dbReference>